<dbReference type="HOGENOM" id="CLU_1398086_0_0_1"/>
<sequence length="195" mass="22010">MKKKKQSAEQGWEKKVILYPTMVLVTIITLAAAALMEDQKASHAKDASITLPISNPNATTLVVSGSQDLFNKCQVMSLGSRRWRLRRMVVAYQTSSILVWVTLSTWTTKIIQLNIMKSMLNCPFVLALRLFHDLLPDPRFEVASRVFDLLPNPAHRKGFHVSHDLLVDPYFEVELSALDLLPIIVTDSKCPATYE</sequence>
<protein>
    <submittedName>
        <fullName evidence="2">Uncharacterized protein</fullName>
    </submittedName>
</protein>
<proteinExistence type="predicted"/>
<reference evidence="3" key="1">
    <citation type="journal article" date="2013" name="Science">
        <title>The Amborella genome and the evolution of flowering plants.</title>
        <authorList>
            <consortium name="Amborella Genome Project"/>
        </authorList>
    </citation>
    <scope>NUCLEOTIDE SEQUENCE [LARGE SCALE GENOMIC DNA]</scope>
</reference>
<name>W1NMR4_AMBTC</name>
<organism evidence="2 3">
    <name type="scientific">Amborella trichopoda</name>
    <dbReference type="NCBI Taxonomy" id="13333"/>
    <lineage>
        <taxon>Eukaryota</taxon>
        <taxon>Viridiplantae</taxon>
        <taxon>Streptophyta</taxon>
        <taxon>Embryophyta</taxon>
        <taxon>Tracheophyta</taxon>
        <taxon>Spermatophyta</taxon>
        <taxon>Magnoliopsida</taxon>
        <taxon>Amborellales</taxon>
        <taxon>Amborellaceae</taxon>
        <taxon>Amborella</taxon>
    </lineage>
</organism>
<accession>W1NMR4</accession>
<gene>
    <name evidence="2" type="ORF">AMTR_s00001p00269780</name>
</gene>
<feature type="transmembrane region" description="Helical" evidence="1">
    <location>
        <begin position="16"/>
        <end position="36"/>
    </location>
</feature>
<keyword evidence="1" id="KW-1133">Transmembrane helix</keyword>
<evidence type="ECO:0000313" key="3">
    <source>
        <dbReference type="Proteomes" id="UP000017836"/>
    </source>
</evidence>
<dbReference type="Proteomes" id="UP000017836">
    <property type="component" value="Unassembled WGS sequence"/>
</dbReference>
<dbReference type="AlphaFoldDB" id="W1NMR4"/>
<keyword evidence="3" id="KW-1185">Reference proteome</keyword>
<dbReference type="Gramene" id="ERM96570">
    <property type="protein sequence ID" value="ERM96570"/>
    <property type="gene ID" value="AMTR_s00001p00269780"/>
</dbReference>
<evidence type="ECO:0000313" key="2">
    <source>
        <dbReference type="EMBL" id="ERM96570.1"/>
    </source>
</evidence>
<keyword evidence="1" id="KW-0472">Membrane</keyword>
<keyword evidence="1" id="KW-0812">Transmembrane</keyword>
<dbReference type="EMBL" id="KI397142">
    <property type="protein sequence ID" value="ERM96570.1"/>
    <property type="molecule type" value="Genomic_DNA"/>
</dbReference>
<evidence type="ECO:0000256" key="1">
    <source>
        <dbReference type="SAM" id="Phobius"/>
    </source>
</evidence>